<name>A0A6V8PJY6_9ACTN</name>
<sequence>MGKGSKLSVNPVATRKCGVPGG</sequence>
<accession>A0A6V8PJY6</accession>
<dbReference type="AlphaFoldDB" id="A0A6V8PJY6"/>
<proteinExistence type="predicted"/>
<dbReference type="Proteomes" id="UP000568877">
    <property type="component" value="Unassembled WGS sequence"/>
</dbReference>
<comment type="caution">
    <text evidence="2">The sequence shown here is derived from an EMBL/GenBank/DDBJ whole genome shotgun (WGS) entry which is preliminary data.</text>
</comment>
<evidence type="ECO:0000313" key="2">
    <source>
        <dbReference type="EMBL" id="GFP32975.1"/>
    </source>
</evidence>
<evidence type="ECO:0000313" key="3">
    <source>
        <dbReference type="Proteomes" id="UP000568877"/>
    </source>
</evidence>
<feature type="region of interest" description="Disordered" evidence="1">
    <location>
        <begin position="1"/>
        <end position="22"/>
    </location>
</feature>
<organism evidence="2 3">
    <name type="scientific">Candidatus Hakubella thermalkaliphila</name>
    <dbReference type="NCBI Taxonomy" id="2754717"/>
    <lineage>
        <taxon>Bacteria</taxon>
        <taxon>Bacillati</taxon>
        <taxon>Actinomycetota</taxon>
        <taxon>Actinomycetota incertae sedis</taxon>
        <taxon>Candidatus Hakubellales</taxon>
        <taxon>Candidatus Hakubellaceae</taxon>
        <taxon>Candidatus Hakubella</taxon>
    </lineage>
</organism>
<gene>
    <name evidence="2" type="ORF">HKBW3S42_01286</name>
</gene>
<dbReference type="EMBL" id="BLSA01000218">
    <property type="protein sequence ID" value="GFP32975.1"/>
    <property type="molecule type" value="Genomic_DNA"/>
</dbReference>
<feature type="non-terminal residue" evidence="2">
    <location>
        <position position="22"/>
    </location>
</feature>
<protein>
    <submittedName>
        <fullName evidence="2">Uncharacterized protein</fullName>
    </submittedName>
</protein>
<evidence type="ECO:0000256" key="1">
    <source>
        <dbReference type="SAM" id="MobiDB-lite"/>
    </source>
</evidence>
<reference evidence="2 3" key="1">
    <citation type="journal article" date="2020" name="Front. Microbiol.">
        <title>Single-cell genomics of novel Actinobacteria with the Wood-Ljungdahl pathway discovered in a serpentinizing system.</title>
        <authorList>
            <person name="Merino N."/>
            <person name="Kawai M."/>
            <person name="Boyd E.S."/>
            <person name="Colman D.R."/>
            <person name="McGlynn S.E."/>
            <person name="Nealson K.H."/>
            <person name="Kurokawa K."/>
            <person name="Hongoh Y."/>
        </authorList>
    </citation>
    <scope>NUCLEOTIDE SEQUENCE [LARGE SCALE GENOMIC DNA]</scope>
    <source>
        <strain evidence="2 3">S42</strain>
    </source>
</reference>